<dbReference type="EMBL" id="JBBKZV010000007">
    <property type="protein sequence ID" value="MEJ8823288.1"/>
    <property type="molecule type" value="Genomic_DNA"/>
</dbReference>
<dbReference type="Pfam" id="PF00892">
    <property type="entry name" value="EamA"/>
    <property type="match status" value="1"/>
</dbReference>
<feature type="transmembrane region" description="Helical" evidence="1">
    <location>
        <begin position="181"/>
        <end position="201"/>
    </location>
</feature>
<keyword evidence="4" id="KW-1185">Reference proteome</keyword>
<feature type="domain" description="EamA" evidence="2">
    <location>
        <begin position="8"/>
        <end position="140"/>
    </location>
</feature>
<evidence type="ECO:0000313" key="3">
    <source>
        <dbReference type="EMBL" id="MEJ8823288.1"/>
    </source>
</evidence>
<proteinExistence type="predicted"/>
<feature type="transmembrane region" description="Helical" evidence="1">
    <location>
        <begin position="68"/>
        <end position="92"/>
    </location>
</feature>
<keyword evidence="1" id="KW-1133">Transmembrane helix</keyword>
<feature type="transmembrane region" description="Helical" evidence="1">
    <location>
        <begin position="38"/>
        <end position="56"/>
    </location>
</feature>
<feature type="transmembrane region" description="Helical" evidence="1">
    <location>
        <begin position="98"/>
        <end position="117"/>
    </location>
</feature>
<protein>
    <submittedName>
        <fullName evidence="3">DMT family transporter</fullName>
    </submittedName>
</protein>
<evidence type="ECO:0000313" key="4">
    <source>
        <dbReference type="Proteomes" id="UP001363010"/>
    </source>
</evidence>
<dbReference type="PANTHER" id="PTHR22911:SF135">
    <property type="entry name" value="BLR4310 PROTEIN"/>
    <property type="match status" value="1"/>
</dbReference>
<gene>
    <name evidence="3" type="ORF">WKW80_14800</name>
</gene>
<reference evidence="3 4" key="1">
    <citation type="submission" date="2024-03" db="EMBL/GenBank/DDBJ databases">
        <title>Novel species of the genus Variovorax.</title>
        <authorList>
            <person name="Liu Q."/>
            <person name="Xin Y.-H."/>
        </authorList>
    </citation>
    <scope>NUCLEOTIDE SEQUENCE [LARGE SCALE GENOMIC DNA]</scope>
    <source>
        <strain evidence="3 4">KACC 18501</strain>
    </source>
</reference>
<dbReference type="Proteomes" id="UP001363010">
    <property type="component" value="Unassembled WGS sequence"/>
</dbReference>
<dbReference type="InterPro" id="IPR000620">
    <property type="entry name" value="EamA_dom"/>
</dbReference>
<feature type="transmembrane region" description="Helical" evidence="1">
    <location>
        <begin position="147"/>
        <end position="169"/>
    </location>
</feature>
<evidence type="ECO:0000256" key="1">
    <source>
        <dbReference type="SAM" id="Phobius"/>
    </source>
</evidence>
<dbReference type="InterPro" id="IPR037185">
    <property type="entry name" value="EmrE-like"/>
</dbReference>
<dbReference type="RefSeq" id="WP_340364323.1">
    <property type="nucleotide sequence ID" value="NZ_JBBKZV010000007.1"/>
</dbReference>
<comment type="caution">
    <text evidence="3">The sequence shown here is derived from an EMBL/GenBank/DDBJ whole genome shotgun (WGS) entry which is preliminary data.</text>
</comment>
<keyword evidence="1" id="KW-0812">Transmembrane</keyword>
<feature type="transmembrane region" description="Helical" evidence="1">
    <location>
        <begin position="213"/>
        <end position="235"/>
    </location>
</feature>
<feature type="transmembrane region" description="Helical" evidence="1">
    <location>
        <begin position="240"/>
        <end position="259"/>
    </location>
</feature>
<feature type="transmembrane region" description="Helical" evidence="1">
    <location>
        <begin position="265"/>
        <end position="284"/>
    </location>
</feature>
<name>A0ABU8W092_9BURK</name>
<accession>A0ABU8W092</accession>
<feature type="transmembrane region" description="Helical" evidence="1">
    <location>
        <begin position="124"/>
        <end position="141"/>
    </location>
</feature>
<dbReference type="PANTHER" id="PTHR22911">
    <property type="entry name" value="ACYL-MALONYL CONDENSING ENZYME-RELATED"/>
    <property type="match status" value="1"/>
</dbReference>
<keyword evidence="1" id="KW-0472">Membrane</keyword>
<evidence type="ECO:0000259" key="2">
    <source>
        <dbReference type="Pfam" id="PF00892"/>
    </source>
</evidence>
<sequence length="296" mass="31193">MKLPHARAVWLMVVVTLMWATAGVVTRHLEAARSFEVTFWRSLFTVLALLVILPAWRGRAVFVRIRQGGTALWVSGACWSVMFTAFMVALTITSTANVLVTMSVGPLFTALAARIFIGHRLAARTWGAIAVAGAGIAWMYGQQFGEGPMTGTFVALCVPLALACNWTVVQHAHATGHDVDLVPAVLIGAALSALLTLPLAWPLRANAHDLGLLAFLGLFQLAIPCVLSVLCAKVLKAPEVALLSLLEVIFGIGFAWVGANEAPASSVLTGGTLVIGALVANELLGLRERLSAPAAA</sequence>
<dbReference type="SUPFAM" id="SSF103481">
    <property type="entry name" value="Multidrug resistance efflux transporter EmrE"/>
    <property type="match status" value="2"/>
</dbReference>
<organism evidence="3 4">
    <name type="scientific">Variovorax humicola</name>
    <dbReference type="NCBI Taxonomy" id="1769758"/>
    <lineage>
        <taxon>Bacteria</taxon>
        <taxon>Pseudomonadati</taxon>
        <taxon>Pseudomonadota</taxon>
        <taxon>Betaproteobacteria</taxon>
        <taxon>Burkholderiales</taxon>
        <taxon>Comamonadaceae</taxon>
        <taxon>Variovorax</taxon>
    </lineage>
</organism>